<proteinExistence type="predicted"/>
<dbReference type="EMBL" id="UOFU01000321">
    <property type="protein sequence ID" value="VAX03371.1"/>
    <property type="molecule type" value="Genomic_DNA"/>
</dbReference>
<evidence type="ECO:0000313" key="1">
    <source>
        <dbReference type="EMBL" id="VAX03371.1"/>
    </source>
</evidence>
<accession>A0A3B1ANS3</accession>
<organism evidence="1">
    <name type="scientific">hydrothermal vent metagenome</name>
    <dbReference type="NCBI Taxonomy" id="652676"/>
    <lineage>
        <taxon>unclassified sequences</taxon>
        <taxon>metagenomes</taxon>
        <taxon>ecological metagenomes</taxon>
    </lineage>
</organism>
<reference evidence="1" key="1">
    <citation type="submission" date="2018-06" db="EMBL/GenBank/DDBJ databases">
        <authorList>
            <person name="Zhirakovskaya E."/>
        </authorList>
    </citation>
    <scope>NUCLEOTIDE SEQUENCE</scope>
</reference>
<gene>
    <name evidence="1" type="ORF">MNBD_GAMMA20-2208</name>
</gene>
<sequence>MSIISAASFATSVPLTPMAIGLQ</sequence>
<name>A0A3B1ANS3_9ZZZZ</name>
<protein>
    <submittedName>
        <fullName evidence="1">Uncharacterized protein</fullName>
    </submittedName>
</protein>
<feature type="non-terminal residue" evidence="1">
    <location>
        <position position="23"/>
    </location>
</feature>
<dbReference type="AlphaFoldDB" id="A0A3B1ANS3"/>